<feature type="domain" description="Helicase ATP-binding" evidence="3">
    <location>
        <begin position="27"/>
        <end position="211"/>
    </location>
</feature>
<dbReference type="GO" id="GO:0005524">
    <property type="term" value="F:ATP binding"/>
    <property type="evidence" value="ECO:0007669"/>
    <property type="project" value="UniProtKB-KW"/>
</dbReference>
<dbReference type="SMART" id="SM00487">
    <property type="entry name" value="DEXDc"/>
    <property type="match status" value="1"/>
</dbReference>
<protein>
    <submittedName>
        <fullName evidence="5">ATP-dependent DEAD/H RNA helicase, putative</fullName>
    </submittedName>
</protein>
<dbReference type="VEuPathDB" id="TriTrypDB:TEOVI_000330000"/>
<dbReference type="Proteomes" id="UP000195570">
    <property type="component" value="Unassembled WGS sequence"/>
</dbReference>
<reference evidence="5" key="1">
    <citation type="submission" date="2016-09" db="EMBL/GenBank/DDBJ databases">
        <authorList>
            <person name="Hebert L."/>
            <person name="Moumen B."/>
        </authorList>
    </citation>
    <scope>NUCLEOTIDE SEQUENCE [LARGE SCALE GENOMIC DNA]</scope>
    <source>
        <strain evidence="5">OVI</strain>
    </source>
</reference>
<dbReference type="PROSITE" id="PS51192">
    <property type="entry name" value="HELICASE_ATP_BIND_1"/>
    <property type="match status" value="1"/>
</dbReference>
<evidence type="ECO:0000256" key="2">
    <source>
        <dbReference type="ARBA" id="ARBA00022840"/>
    </source>
</evidence>
<dbReference type="EMBL" id="CZPT02001705">
    <property type="protein sequence ID" value="SCU71719.1"/>
    <property type="molecule type" value="Genomic_DNA"/>
</dbReference>
<dbReference type="InterPro" id="IPR051363">
    <property type="entry name" value="RLR_Helicase"/>
</dbReference>
<dbReference type="Pfam" id="PF00270">
    <property type="entry name" value="DEAD"/>
    <property type="match status" value="1"/>
</dbReference>
<gene>
    <name evidence="5" type="ORF">TEOVI_000330000</name>
</gene>
<dbReference type="PANTHER" id="PTHR14074:SF16">
    <property type="entry name" value="ANTIVIRAL INNATE IMMUNE RESPONSE RECEPTOR RIG-I"/>
    <property type="match status" value="1"/>
</dbReference>
<sequence>MPVSLTSVTTDGRTNTVPKLRPYQQELFEKAIRGDSIIYLPTGGGKTVVAAAIAHYMRRKHEKRIVFVVNRVPLVAQQAKVLESVLGKGSRVATVRGGKKSVKSWSVLVDEGCDGVVITDSIFHEWIIGSPKAITEDTCLVVIDEVHNATGGCLKKIFEYIHRICPREPQRCASNDGVSEPTLPLLLGLTASPVLSFTRSDSLNKLIDVTRCRIVNVTEKMDNLLQEVPLPLTVGVEYYLSPPEEAFLFYLQRAAVALQDNLKVKKNAHLRAGFACPVASDGYINRCNEIKVKACGGTSGEVDRFAYSIATFLLCVSQAFVKLNEVSLGSAYKTVMDDKLFKSLQESPESAELVVPILEGLMKLLRESRHKYPERDPGQDDSSVGFDPFEVSSRVQFLLQLLSWIGKHVEANHVEVAGIIFCDTRASVFRITEAIEKIPTLSSLYKPRALVGKGKTLVDGEEKGMTDAQQRDVIDEFRKGNTRLLVATSLAEEGLDIAQCNLVIRYDSCVSLRSFVQSRGRARRRNALFIVFEHARREIKVAAVAMKAVRLQDFLVNAVRDAIEVGTRRAPRVWEESPKFWLRRFERRHNAPIERKETDCRTGFGSHTHPFIVELTVTIPNNSSPEKIVIPKPYEGKTISVKASGGRVKARQYAEYQLCEELDKRGILIGEDGERARSISTMKMLSNGILVCEEGSLSTSELRKLFSRNPTAIETYDRKDWGPHTPSSVLRDSLRRRRLPAPEIHINRSGDETRAEIYVYMRRDEKIEQRRFAASGVCALEEAAMKALKHMKIQLFTGTGHVETTDDIGSRDLAWESETSESEN</sequence>
<dbReference type="GO" id="GO:0004386">
    <property type="term" value="F:helicase activity"/>
    <property type="evidence" value="ECO:0007669"/>
    <property type="project" value="UniProtKB-KW"/>
</dbReference>
<name>A0A1G4IHI3_TRYEQ</name>
<dbReference type="GO" id="GO:0005737">
    <property type="term" value="C:cytoplasm"/>
    <property type="evidence" value="ECO:0007669"/>
    <property type="project" value="TreeGrafter"/>
</dbReference>
<evidence type="ECO:0000259" key="3">
    <source>
        <dbReference type="PROSITE" id="PS51192"/>
    </source>
</evidence>
<keyword evidence="5" id="KW-0378">Hydrolase</keyword>
<keyword evidence="2" id="KW-0067">ATP-binding</keyword>
<keyword evidence="5" id="KW-0347">Helicase</keyword>
<dbReference type="InterPro" id="IPR011545">
    <property type="entry name" value="DEAD/DEAH_box_helicase_dom"/>
</dbReference>
<dbReference type="PANTHER" id="PTHR14074">
    <property type="entry name" value="HELICASE WITH DEATH DOMAIN-RELATED"/>
    <property type="match status" value="1"/>
</dbReference>
<evidence type="ECO:0000313" key="5">
    <source>
        <dbReference type="EMBL" id="SCU71719.1"/>
    </source>
</evidence>
<keyword evidence="6" id="KW-1185">Reference proteome</keyword>
<dbReference type="GO" id="GO:0003676">
    <property type="term" value="F:nucleic acid binding"/>
    <property type="evidence" value="ECO:0007669"/>
    <property type="project" value="InterPro"/>
</dbReference>
<evidence type="ECO:0000259" key="4">
    <source>
        <dbReference type="PROSITE" id="PS51194"/>
    </source>
</evidence>
<dbReference type="SMART" id="SM00490">
    <property type="entry name" value="HELICc"/>
    <property type="match status" value="1"/>
</dbReference>
<dbReference type="SUPFAM" id="SSF52540">
    <property type="entry name" value="P-loop containing nucleoside triphosphate hydrolases"/>
    <property type="match status" value="1"/>
</dbReference>
<dbReference type="InterPro" id="IPR027417">
    <property type="entry name" value="P-loop_NTPase"/>
</dbReference>
<dbReference type="InterPro" id="IPR014001">
    <property type="entry name" value="Helicase_ATP-bd"/>
</dbReference>
<dbReference type="RefSeq" id="XP_067082329.1">
    <property type="nucleotide sequence ID" value="XM_067226228.1"/>
</dbReference>
<accession>A0A1G4IHI3</accession>
<dbReference type="GeneID" id="92377240"/>
<dbReference type="Pfam" id="PF00271">
    <property type="entry name" value="Helicase_C"/>
    <property type="match status" value="1"/>
</dbReference>
<organism evidence="5 6">
    <name type="scientific">Trypanosoma equiperdum</name>
    <dbReference type="NCBI Taxonomy" id="5694"/>
    <lineage>
        <taxon>Eukaryota</taxon>
        <taxon>Discoba</taxon>
        <taxon>Euglenozoa</taxon>
        <taxon>Kinetoplastea</taxon>
        <taxon>Metakinetoplastina</taxon>
        <taxon>Trypanosomatida</taxon>
        <taxon>Trypanosomatidae</taxon>
        <taxon>Trypanosoma</taxon>
    </lineage>
</organism>
<dbReference type="InterPro" id="IPR001650">
    <property type="entry name" value="Helicase_C-like"/>
</dbReference>
<dbReference type="Gene3D" id="3.40.50.300">
    <property type="entry name" value="P-loop containing nucleotide triphosphate hydrolases"/>
    <property type="match status" value="2"/>
</dbReference>
<evidence type="ECO:0000256" key="1">
    <source>
        <dbReference type="ARBA" id="ARBA00022741"/>
    </source>
</evidence>
<keyword evidence="1" id="KW-0547">Nucleotide-binding</keyword>
<dbReference type="PROSITE" id="PS51194">
    <property type="entry name" value="HELICASE_CTER"/>
    <property type="match status" value="1"/>
</dbReference>
<proteinExistence type="predicted"/>
<comment type="caution">
    <text evidence="5">The sequence shown here is derived from an EMBL/GenBank/DDBJ whole genome shotgun (WGS) entry which is preliminary data.</text>
</comment>
<evidence type="ECO:0000313" key="6">
    <source>
        <dbReference type="Proteomes" id="UP000195570"/>
    </source>
</evidence>
<feature type="domain" description="Helicase C-terminal" evidence="4">
    <location>
        <begin position="408"/>
        <end position="563"/>
    </location>
</feature>
<dbReference type="AlphaFoldDB" id="A0A1G4IHI3"/>